<sequence>MAVLDQWRTATIEQVEALADVEGLTRGRTSLVSALWNAGLVDLGRWGHAWGSVPPREQLLLRPAGDSAAVQDLTSVLGWAEWFSVTAGLGVDASRQYARHNVLATEFGLRMAEHGHVGMVLGEKLSSWELLVRPVPGAPDLPRGGQSAADLTLIRPDGLRVLVEITATTTGMDAKVRRLAKLLHQRPMAWSGLTAVFVIVPRRDKPNTTLADLKVVTRAVERAVRSFPGMAGDPTAARIGVVTWQALFPQNGTVRQDLVTLPVMTPTGASGARWQLMRLLDEAAFPFKPKDPEGIRAVLQNTSTLRGIPASLRPSGTQLPTGGGKVKLRKRHDPSLAKLMLAG</sequence>
<dbReference type="AlphaFoldDB" id="A0A0F0KY55"/>
<reference evidence="2 3" key="1">
    <citation type="submission" date="2015-02" db="EMBL/GenBank/DDBJ databases">
        <title>Draft genome sequences of ten Microbacterium spp. with emphasis on heavy metal contaminated environments.</title>
        <authorList>
            <person name="Corretto E."/>
        </authorList>
    </citation>
    <scope>NUCLEOTIDE SEQUENCE [LARGE SCALE GENOMIC DNA]</scope>
    <source>
        <strain evidence="2 3">BEL163</strain>
    </source>
</reference>
<dbReference type="RefSeq" id="WP_045262784.1">
    <property type="nucleotide sequence ID" value="NZ_JYIV01000018.1"/>
</dbReference>
<feature type="region of interest" description="Disordered" evidence="1">
    <location>
        <begin position="309"/>
        <end position="328"/>
    </location>
</feature>
<comment type="caution">
    <text evidence="2">The sequence shown here is derived from an EMBL/GenBank/DDBJ whole genome shotgun (WGS) entry which is preliminary data.</text>
</comment>
<gene>
    <name evidence="2" type="ORF">RN51_00860</name>
</gene>
<evidence type="ECO:0000256" key="1">
    <source>
        <dbReference type="SAM" id="MobiDB-lite"/>
    </source>
</evidence>
<organism evidence="2 3">
    <name type="scientific">Microbacterium oxydans</name>
    <dbReference type="NCBI Taxonomy" id="82380"/>
    <lineage>
        <taxon>Bacteria</taxon>
        <taxon>Bacillati</taxon>
        <taxon>Actinomycetota</taxon>
        <taxon>Actinomycetes</taxon>
        <taxon>Micrococcales</taxon>
        <taxon>Microbacteriaceae</taxon>
        <taxon>Microbacterium</taxon>
    </lineage>
</organism>
<protein>
    <submittedName>
        <fullName evidence="2">Uncharacterized protein</fullName>
    </submittedName>
</protein>
<name>A0A0F0KY55_9MICO</name>
<dbReference type="EMBL" id="JYIV01000018">
    <property type="protein sequence ID" value="KJL25040.1"/>
    <property type="molecule type" value="Genomic_DNA"/>
</dbReference>
<dbReference type="GeneID" id="36298519"/>
<accession>A0A0F0KY55</accession>
<dbReference type="PATRIC" id="fig|82380.10.peg.863"/>
<dbReference type="Proteomes" id="UP000033725">
    <property type="component" value="Unassembled WGS sequence"/>
</dbReference>
<proteinExistence type="predicted"/>
<evidence type="ECO:0000313" key="2">
    <source>
        <dbReference type="EMBL" id="KJL25040.1"/>
    </source>
</evidence>
<dbReference type="OrthoDB" id="3243382at2"/>
<evidence type="ECO:0000313" key="3">
    <source>
        <dbReference type="Proteomes" id="UP000033725"/>
    </source>
</evidence>